<keyword evidence="2" id="KW-1185">Reference proteome</keyword>
<dbReference type="RefSeq" id="WP_011710636.1">
    <property type="nucleotide sequence ID" value="NZ_BMIX01000001.1"/>
</dbReference>
<evidence type="ECO:0000313" key="1">
    <source>
        <dbReference type="EMBL" id="GGG21933.1"/>
    </source>
</evidence>
<dbReference type="Proteomes" id="UP000605733">
    <property type="component" value="Unassembled WGS sequence"/>
</dbReference>
<gene>
    <name evidence="1" type="ORF">GCM10011532_01210</name>
</gene>
<dbReference type="EMBL" id="BMIX01000001">
    <property type="protein sequence ID" value="GGG21933.1"/>
    <property type="molecule type" value="Genomic_DNA"/>
</dbReference>
<sequence>MRRVLSILLVLVYFNTPDIQGQETNRTFLYITAEKDTISRSKFLEESHRYTNWFLPPTSPDTSYTYITEDRFGIYLVDYVKFKSKLKQLTSNELSSENPTFLITYQFLNDRCNLSRGSNFFDSSDVYFLYRWQKKEMKKIKKKFDNIQIIYLFQEGIEFDKINKDFILLKDTGNYFRNKFFTTPSSCGSYLLVKPNGQALLMNTGEFGLYNYAKFLEPNRWNIYFSDPELKKATKN</sequence>
<comment type="caution">
    <text evidence="1">The sequence shown here is derived from an EMBL/GenBank/DDBJ whole genome shotgun (WGS) entry which is preliminary data.</text>
</comment>
<protein>
    <submittedName>
        <fullName evidence="1">Uncharacterized protein</fullName>
    </submittedName>
</protein>
<name>A0ABQ1WAS6_9FLAO</name>
<reference evidence="2" key="1">
    <citation type="journal article" date="2019" name="Int. J. Syst. Evol. Microbiol.">
        <title>The Global Catalogue of Microorganisms (GCM) 10K type strain sequencing project: providing services to taxonomists for standard genome sequencing and annotation.</title>
        <authorList>
            <consortium name="The Broad Institute Genomics Platform"/>
            <consortium name="The Broad Institute Genome Sequencing Center for Infectious Disease"/>
            <person name="Wu L."/>
            <person name="Ma J."/>
        </authorList>
    </citation>
    <scope>NUCLEOTIDE SEQUENCE [LARGE SCALE GENOMIC DNA]</scope>
    <source>
        <strain evidence="2">CGMCC 1.15422</strain>
    </source>
</reference>
<evidence type="ECO:0000313" key="2">
    <source>
        <dbReference type="Proteomes" id="UP000605733"/>
    </source>
</evidence>
<organism evidence="1 2">
    <name type="scientific">Christiangramia forsetii</name>
    <dbReference type="NCBI Taxonomy" id="411153"/>
    <lineage>
        <taxon>Bacteria</taxon>
        <taxon>Pseudomonadati</taxon>
        <taxon>Bacteroidota</taxon>
        <taxon>Flavobacteriia</taxon>
        <taxon>Flavobacteriales</taxon>
        <taxon>Flavobacteriaceae</taxon>
        <taxon>Christiangramia</taxon>
    </lineage>
</organism>
<proteinExistence type="predicted"/>
<accession>A0ABQ1WAS6</accession>